<protein>
    <submittedName>
        <fullName evidence="1">Uncharacterized protein</fullName>
    </submittedName>
</protein>
<proteinExistence type="predicted"/>
<keyword evidence="2" id="KW-1185">Reference proteome</keyword>
<gene>
    <name evidence="1" type="ORF">IF129_14735</name>
</gene>
<dbReference type="EMBL" id="JACXYU010000006">
    <property type="protein sequence ID" value="MBD3932805.1"/>
    <property type="molecule type" value="Genomic_DNA"/>
</dbReference>
<dbReference type="RefSeq" id="WP_191210091.1">
    <property type="nucleotide sequence ID" value="NZ_BAABKL010000024.1"/>
</dbReference>
<accession>A0A927IDD8</accession>
<comment type="caution">
    <text evidence="1">The sequence shown here is derived from an EMBL/GenBank/DDBJ whole genome shotgun (WGS) entry which is preliminary data.</text>
</comment>
<evidence type="ECO:0000313" key="2">
    <source>
        <dbReference type="Proteomes" id="UP000632289"/>
    </source>
</evidence>
<evidence type="ECO:0000313" key="1">
    <source>
        <dbReference type="EMBL" id="MBD3932805.1"/>
    </source>
</evidence>
<dbReference type="Proteomes" id="UP000632289">
    <property type="component" value="Unassembled WGS sequence"/>
</dbReference>
<reference evidence="1" key="1">
    <citation type="submission" date="2020-09" db="EMBL/GenBank/DDBJ databases">
        <title>Secondary metabolite and genome analysis of marine Streptomyces chumphonensis KK1-2T.</title>
        <authorList>
            <person name="Phongsopitanun W."/>
            <person name="Kanchanasin P."/>
            <person name="Pittayakhajonwut P."/>
            <person name="Suwanborirux K."/>
            <person name="Tanasupawat S."/>
        </authorList>
    </citation>
    <scope>NUCLEOTIDE SEQUENCE</scope>
    <source>
        <strain evidence="1">KK1-2</strain>
    </source>
</reference>
<dbReference type="AlphaFoldDB" id="A0A927IDD8"/>
<organism evidence="1 2">
    <name type="scientific">Streptomyces chumphonensis</name>
    <dbReference type="NCBI Taxonomy" id="1214925"/>
    <lineage>
        <taxon>Bacteria</taxon>
        <taxon>Bacillati</taxon>
        <taxon>Actinomycetota</taxon>
        <taxon>Actinomycetes</taxon>
        <taxon>Kitasatosporales</taxon>
        <taxon>Streptomycetaceae</taxon>
        <taxon>Streptomyces</taxon>
    </lineage>
</organism>
<sequence>MASLSRRQVVEIPVDFHGFALQDYDDMEVPLPYPEGREVSDDPPFLTAFDMRLDFASAGHTHTAELVAEVWDAEPPQEEGTPWEVTAEAQLVSVSGRLSAEVVAGSVPTAVELGAGGLCWRVRARSAGRAAVARLAVRGVPRGVERYLVQFWPTCVVG</sequence>
<name>A0A927IDD8_9ACTN</name>